<keyword evidence="2" id="KW-1185">Reference proteome</keyword>
<dbReference type="Pfam" id="PF00702">
    <property type="entry name" value="Hydrolase"/>
    <property type="match status" value="1"/>
</dbReference>
<dbReference type="EMBL" id="MWWV01000006">
    <property type="protein sequence ID" value="OZG57888.1"/>
    <property type="molecule type" value="Genomic_DNA"/>
</dbReference>
<dbReference type="PANTHER" id="PTHR18901">
    <property type="entry name" value="2-DEOXYGLUCOSE-6-PHOSPHATE PHOSPHATASE 2"/>
    <property type="match status" value="1"/>
</dbReference>
<name>A0A261FFN3_9BIFI</name>
<dbReference type="InterPro" id="IPR023198">
    <property type="entry name" value="PGP-like_dom2"/>
</dbReference>
<dbReference type="CDD" id="cd07505">
    <property type="entry name" value="HAD_BPGM-like"/>
    <property type="match status" value="1"/>
</dbReference>
<dbReference type="SFLD" id="SFLDG01129">
    <property type="entry name" value="C1.5:_HAD__Beta-PGM__Phosphata"/>
    <property type="match status" value="1"/>
</dbReference>
<dbReference type="Gene3D" id="3.40.50.1000">
    <property type="entry name" value="HAD superfamily/HAD-like"/>
    <property type="match status" value="1"/>
</dbReference>
<dbReference type="Proteomes" id="UP000216444">
    <property type="component" value="Unassembled WGS sequence"/>
</dbReference>
<dbReference type="InterPro" id="IPR023214">
    <property type="entry name" value="HAD_sf"/>
</dbReference>
<dbReference type="NCBIfam" id="TIGR01509">
    <property type="entry name" value="HAD-SF-IA-v3"/>
    <property type="match status" value="1"/>
</dbReference>
<dbReference type="InterPro" id="IPR036412">
    <property type="entry name" value="HAD-like_sf"/>
</dbReference>
<dbReference type="PANTHER" id="PTHR18901:SF38">
    <property type="entry name" value="PSEUDOURIDINE-5'-PHOSPHATASE"/>
    <property type="match status" value="1"/>
</dbReference>
<evidence type="ECO:0000313" key="1">
    <source>
        <dbReference type="EMBL" id="OZG57888.1"/>
    </source>
</evidence>
<dbReference type="AlphaFoldDB" id="A0A261FFN3"/>
<dbReference type="SUPFAM" id="SSF56784">
    <property type="entry name" value="HAD-like"/>
    <property type="match status" value="1"/>
</dbReference>
<evidence type="ECO:0000313" key="2">
    <source>
        <dbReference type="Proteomes" id="UP000216444"/>
    </source>
</evidence>
<dbReference type="Gene3D" id="1.10.150.240">
    <property type="entry name" value="Putative phosphatase, domain 2"/>
    <property type="match status" value="1"/>
</dbReference>
<dbReference type="InterPro" id="IPR006439">
    <property type="entry name" value="HAD-SF_hydro_IA"/>
</dbReference>
<protein>
    <submittedName>
        <fullName evidence="1">Beta-phosphoglucomutase</fullName>
    </submittedName>
</protein>
<dbReference type="GO" id="GO:0016791">
    <property type="term" value="F:phosphatase activity"/>
    <property type="evidence" value="ECO:0007669"/>
    <property type="project" value="TreeGrafter"/>
</dbReference>
<dbReference type="RefSeq" id="WP_094663514.1">
    <property type="nucleotide sequence ID" value="NZ_MWWV01000006.1"/>
</dbReference>
<reference evidence="1 2" key="1">
    <citation type="journal article" date="2017" name="BMC Genomics">
        <title>Comparative genomic and phylogenomic analyses of the Bifidobacteriaceae family.</title>
        <authorList>
            <person name="Lugli G.A."/>
            <person name="Milani C."/>
            <person name="Turroni F."/>
            <person name="Duranti S."/>
            <person name="Mancabelli L."/>
            <person name="Mangifesta M."/>
            <person name="Ferrario C."/>
            <person name="Modesto M."/>
            <person name="Mattarelli P."/>
            <person name="Jiri K."/>
            <person name="van Sinderen D."/>
            <person name="Ventura M."/>
        </authorList>
    </citation>
    <scope>NUCLEOTIDE SEQUENCE [LARGE SCALE GENOMIC DNA]</scope>
    <source>
        <strain evidence="1 2">DSM 100201</strain>
    </source>
</reference>
<organism evidence="1 2">
    <name type="scientific">Bifidobacterium tissieri</name>
    <dbReference type="NCBI Taxonomy" id="1630162"/>
    <lineage>
        <taxon>Bacteria</taxon>
        <taxon>Bacillati</taxon>
        <taxon>Actinomycetota</taxon>
        <taxon>Actinomycetes</taxon>
        <taxon>Bifidobacteriales</taxon>
        <taxon>Bifidobacteriaceae</taxon>
        <taxon>Bifidobacterium</taxon>
    </lineage>
</organism>
<accession>A0A261FFN3</accession>
<dbReference type="SFLD" id="SFLDS00003">
    <property type="entry name" value="Haloacid_Dehalogenase"/>
    <property type="match status" value="1"/>
</dbReference>
<gene>
    <name evidence="1" type="ORF">BTIS_1129</name>
</gene>
<comment type="caution">
    <text evidence="1">The sequence shown here is derived from an EMBL/GenBank/DDBJ whole genome shotgun (WGS) entry which is preliminary data.</text>
</comment>
<sequence length="234" mass="25727">MPDSPDSVVSSGNSSDNANADKAAIFDLDGTLLDSMHVWTDVDNEFLHGRGLDVPADYAESIAHLSFEGCAEYTIRRFGLPDSPQDLMDEWNRMAFDAYATTVPLKPHAEEYLRHLKSSGAKLAVATSLPPRFREAVLRRLGVYDLFDAFSSVDDVNNVGKDRPDVYLHAAAQIGVVPTCCTVFEDILVGIRVAKSVGMRAWAMYDASSKNQWRQITAIADGVMHDFSDAPLIL</sequence>
<proteinExistence type="predicted"/>